<evidence type="ECO:0000313" key="5">
    <source>
        <dbReference type="EMBL" id="KAH0548555.1"/>
    </source>
</evidence>
<keyword evidence="6" id="KW-1185">Reference proteome</keyword>
<feature type="region of interest" description="Disordered" evidence="4">
    <location>
        <begin position="30"/>
        <end position="107"/>
    </location>
</feature>
<dbReference type="GO" id="GO:0005762">
    <property type="term" value="C:mitochondrial large ribosomal subunit"/>
    <property type="evidence" value="ECO:0007669"/>
    <property type="project" value="TreeGrafter"/>
</dbReference>
<accession>A0A9P8L291</accession>
<reference evidence="5" key="1">
    <citation type="submission" date="2021-03" db="EMBL/GenBank/DDBJ databases">
        <title>Comparative genomics and phylogenomic investigation of the class Geoglossomycetes provide insights into ecological specialization and systematics.</title>
        <authorList>
            <person name="Melie T."/>
            <person name="Pirro S."/>
            <person name="Miller A.N."/>
            <person name="Quandt A."/>
        </authorList>
    </citation>
    <scope>NUCLEOTIDE SEQUENCE</scope>
    <source>
        <strain evidence="5">CAQ_001_2017</strain>
    </source>
</reference>
<dbReference type="Proteomes" id="UP000750711">
    <property type="component" value="Unassembled WGS sequence"/>
</dbReference>
<gene>
    <name evidence="5" type="ORF">GP486_007900</name>
</gene>
<dbReference type="SUPFAM" id="SSF52080">
    <property type="entry name" value="Ribosomal proteins L15p and L18e"/>
    <property type="match status" value="1"/>
</dbReference>
<evidence type="ECO:0000256" key="3">
    <source>
        <dbReference type="ARBA" id="ARBA00023274"/>
    </source>
</evidence>
<feature type="compositionally biased region" description="Polar residues" evidence="4">
    <location>
        <begin position="30"/>
        <end position="40"/>
    </location>
</feature>
<proteinExistence type="inferred from homology"/>
<keyword evidence="3" id="KW-0687">Ribonucleoprotein</keyword>
<evidence type="ECO:0000313" key="6">
    <source>
        <dbReference type="Proteomes" id="UP000750711"/>
    </source>
</evidence>
<keyword evidence="2" id="KW-0689">Ribosomal protein</keyword>
<dbReference type="GO" id="GO:0003735">
    <property type="term" value="F:structural constituent of ribosome"/>
    <property type="evidence" value="ECO:0007669"/>
    <property type="project" value="InterPro"/>
</dbReference>
<sequence>RWSSSADAPLAASPASFLLPFLQQRRSVSILSSLSDNPTAYSRRIRRGRGPSSGKGKTSGRGHKGQKQHGKVPRGFQGGQTPLEVVKGKRGFTNKYGPALGPETRDS</sequence>
<dbReference type="PANTHER" id="PTHR12934">
    <property type="entry name" value="50S RIBOSOMAL PROTEIN L15"/>
    <property type="match status" value="1"/>
</dbReference>
<name>A0A9P8L291_9PEZI</name>
<protein>
    <recommendedName>
        <fullName evidence="7">Ribosomal protein L15</fullName>
    </recommendedName>
</protein>
<organism evidence="5 6">
    <name type="scientific">Trichoglossum hirsutum</name>
    <dbReference type="NCBI Taxonomy" id="265104"/>
    <lineage>
        <taxon>Eukaryota</taxon>
        <taxon>Fungi</taxon>
        <taxon>Dikarya</taxon>
        <taxon>Ascomycota</taxon>
        <taxon>Pezizomycotina</taxon>
        <taxon>Geoglossomycetes</taxon>
        <taxon>Geoglossales</taxon>
        <taxon>Geoglossaceae</taxon>
        <taxon>Trichoglossum</taxon>
    </lineage>
</organism>
<evidence type="ECO:0000256" key="2">
    <source>
        <dbReference type="ARBA" id="ARBA00022980"/>
    </source>
</evidence>
<dbReference type="PANTHER" id="PTHR12934:SF11">
    <property type="entry name" value="LARGE RIBOSOMAL SUBUNIT PROTEIN UL15M"/>
    <property type="match status" value="1"/>
</dbReference>
<feature type="compositionally biased region" description="Basic residues" evidence="4">
    <location>
        <begin position="58"/>
        <end position="72"/>
    </location>
</feature>
<evidence type="ECO:0008006" key="7">
    <source>
        <dbReference type="Google" id="ProtNLM"/>
    </source>
</evidence>
<comment type="caution">
    <text evidence="5">The sequence shown here is derived from an EMBL/GenBank/DDBJ whole genome shotgun (WGS) entry which is preliminary data.</text>
</comment>
<comment type="similarity">
    <text evidence="1">Belongs to the universal ribosomal protein uL15 family.</text>
</comment>
<feature type="non-terminal residue" evidence="5">
    <location>
        <position position="1"/>
    </location>
</feature>
<evidence type="ECO:0000256" key="1">
    <source>
        <dbReference type="ARBA" id="ARBA00007320"/>
    </source>
</evidence>
<dbReference type="InterPro" id="IPR005749">
    <property type="entry name" value="Ribosomal_uL15_bac-type"/>
</dbReference>
<evidence type="ECO:0000256" key="4">
    <source>
        <dbReference type="SAM" id="MobiDB-lite"/>
    </source>
</evidence>
<dbReference type="EMBL" id="JAGHQM010002542">
    <property type="protein sequence ID" value="KAH0548555.1"/>
    <property type="molecule type" value="Genomic_DNA"/>
</dbReference>
<dbReference type="InterPro" id="IPR036227">
    <property type="entry name" value="Ribosomal_uL15/eL18_sf"/>
</dbReference>
<dbReference type="GO" id="GO:0006412">
    <property type="term" value="P:translation"/>
    <property type="evidence" value="ECO:0007669"/>
    <property type="project" value="InterPro"/>
</dbReference>
<dbReference type="AlphaFoldDB" id="A0A9P8L291"/>